<evidence type="ECO:0000313" key="1">
    <source>
        <dbReference type="EMBL" id="QDV20689.1"/>
    </source>
</evidence>
<proteinExistence type="predicted"/>
<name>A0A518FWF8_9PLAN</name>
<sequence>MVTQSAEQGDSDEKTREELFREAIRRHATYMNFPCIAEEVWNKYLTENERIRFQSENSDSSLCKSAVGLYARANGISFVRATIELNRRYSMTDMDYDYLCRELFHFTGERIGPFLIKCADSDRFNWDYDTGILKLDGKQIRKVKKPLNSENICRILDVFQEEDWPEKIFNPFPGVPDPEKLKDTLKSLNAGLSAIRFRTARKGKIIFREFI</sequence>
<dbReference type="AlphaFoldDB" id="A0A518FWF8"/>
<evidence type="ECO:0000313" key="2">
    <source>
        <dbReference type="Proteomes" id="UP000320839"/>
    </source>
</evidence>
<organism evidence="1 2">
    <name type="scientific">Gimesia panareensis</name>
    <dbReference type="NCBI Taxonomy" id="2527978"/>
    <lineage>
        <taxon>Bacteria</taxon>
        <taxon>Pseudomonadati</taxon>
        <taxon>Planctomycetota</taxon>
        <taxon>Planctomycetia</taxon>
        <taxon>Planctomycetales</taxon>
        <taxon>Planctomycetaceae</taxon>
        <taxon>Gimesia</taxon>
    </lineage>
</organism>
<dbReference type="EMBL" id="CP036317">
    <property type="protein sequence ID" value="QDV20689.1"/>
    <property type="molecule type" value="Genomic_DNA"/>
</dbReference>
<gene>
    <name evidence="1" type="ORF">Pan153_53660</name>
</gene>
<accession>A0A518FWF8</accession>
<dbReference type="RefSeq" id="WP_145459021.1">
    <property type="nucleotide sequence ID" value="NZ_CP036317.1"/>
</dbReference>
<reference evidence="1 2" key="1">
    <citation type="submission" date="2019-02" db="EMBL/GenBank/DDBJ databases">
        <title>Deep-cultivation of Planctomycetes and their phenomic and genomic characterization uncovers novel biology.</title>
        <authorList>
            <person name="Wiegand S."/>
            <person name="Jogler M."/>
            <person name="Boedeker C."/>
            <person name="Pinto D."/>
            <person name="Vollmers J."/>
            <person name="Rivas-Marin E."/>
            <person name="Kohn T."/>
            <person name="Peeters S.H."/>
            <person name="Heuer A."/>
            <person name="Rast P."/>
            <person name="Oberbeckmann S."/>
            <person name="Bunk B."/>
            <person name="Jeske O."/>
            <person name="Meyerdierks A."/>
            <person name="Storesund J.E."/>
            <person name="Kallscheuer N."/>
            <person name="Luecker S."/>
            <person name="Lage O.M."/>
            <person name="Pohl T."/>
            <person name="Merkel B.J."/>
            <person name="Hornburger P."/>
            <person name="Mueller R.-W."/>
            <person name="Bruemmer F."/>
            <person name="Labrenz M."/>
            <person name="Spormann A.M."/>
            <person name="Op den Camp H."/>
            <person name="Overmann J."/>
            <person name="Amann R."/>
            <person name="Jetten M.S.M."/>
            <person name="Mascher T."/>
            <person name="Medema M.H."/>
            <person name="Devos D.P."/>
            <person name="Kaster A.-K."/>
            <person name="Ovreas L."/>
            <person name="Rohde M."/>
            <person name="Galperin M.Y."/>
            <person name="Jogler C."/>
        </authorList>
    </citation>
    <scope>NUCLEOTIDE SEQUENCE [LARGE SCALE GENOMIC DNA]</scope>
    <source>
        <strain evidence="1 2">Pan153</strain>
    </source>
</reference>
<protein>
    <submittedName>
        <fullName evidence="1">Uncharacterized protein</fullName>
    </submittedName>
</protein>
<dbReference type="Proteomes" id="UP000320839">
    <property type="component" value="Chromosome"/>
</dbReference>
<dbReference type="OrthoDB" id="289843at2"/>